<dbReference type="PRINTS" id="PR00081">
    <property type="entry name" value="GDHRDH"/>
</dbReference>
<gene>
    <name evidence="3" type="ORF">NP095_14190</name>
</gene>
<dbReference type="Pfam" id="PF00106">
    <property type="entry name" value="adh_short"/>
    <property type="match status" value="1"/>
</dbReference>
<dbReference type="Proteomes" id="UP001315860">
    <property type="component" value="Chromosome"/>
</dbReference>
<evidence type="ECO:0000256" key="2">
    <source>
        <dbReference type="ARBA" id="ARBA00023002"/>
    </source>
</evidence>
<dbReference type="InterPro" id="IPR002347">
    <property type="entry name" value="SDR_fam"/>
</dbReference>
<reference evidence="3 4" key="1">
    <citation type="submission" date="2022-07" db="EMBL/GenBank/DDBJ databases">
        <title>Novel species in genus Aeromicrobium.</title>
        <authorList>
            <person name="Ye L."/>
        </authorList>
    </citation>
    <scope>NUCLEOTIDE SEQUENCE [LARGE SCALE GENOMIC DNA]</scope>
    <source>
        <strain evidence="4">zg-Y50</strain>
    </source>
</reference>
<dbReference type="Gene3D" id="3.40.50.720">
    <property type="entry name" value="NAD(P)-binding Rossmann-like Domain"/>
    <property type="match status" value="1"/>
</dbReference>
<dbReference type="NCBIfam" id="NF004846">
    <property type="entry name" value="PRK06197.1"/>
    <property type="match status" value="1"/>
</dbReference>
<dbReference type="SUPFAM" id="SSF51735">
    <property type="entry name" value="NAD(P)-binding Rossmann-fold domains"/>
    <property type="match status" value="1"/>
</dbReference>
<dbReference type="EMBL" id="CP101990">
    <property type="protein sequence ID" value="UUI68338.1"/>
    <property type="molecule type" value="Genomic_DNA"/>
</dbReference>
<organism evidence="3 4">
    <name type="scientific">Aeromicrobium duanguangcaii</name>
    <dbReference type="NCBI Taxonomy" id="2968086"/>
    <lineage>
        <taxon>Bacteria</taxon>
        <taxon>Bacillati</taxon>
        <taxon>Actinomycetota</taxon>
        <taxon>Actinomycetes</taxon>
        <taxon>Propionibacteriales</taxon>
        <taxon>Nocardioidaceae</taxon>
        <taxon>Aeromicrobium</taxon>
    </lineage>
</organism>
<name>A0ABY5KE78_9ACTN</name>
<dbReference type="PANTHER" id="PTHR24320:SF148">
    <property type="entry name" value="NAD(P)-BINDING ROSSMANN-FOLD SUPERFAMILY PROTEIN"/>
    <property type="match status" value="1"/>
</dbReference>
<proteinExistence type="inferred from homology"/>
<protein>
    <submittedName>
        <fullName evidence="3">Oxidoreductase</fullName>
    </submittedName>
</protein>
<keyword evidence="4" id="KW-1185">Reference proteome</keyword>
<dbReference type="PANTHER" id="PTHR24320">
    <property type="entry name" value="RETINOL DEHYDROGENASE"/>
    <property type="match status" value="1"/>
</dbReference>
<comment type="similarity">
    <text evidence="1">Belongs to the short-chain dehydrogenases/reductases (SDR) family.</text>
</comment>
<dbReference type="InterPro" id="IPR036291">
    <property type="entry name" value="NAD(P)-bd_dom_sf"/>
</dbReference>
<evidence type="ECO:0000256" key="1">
    <source>
        <dbReference type="ARBA" id="ARBA00006484"/>
    </source>
</evidence>
<evidence type="ECO:0000313" key="4">
    <source>
        <dbReference type="Proteomes" id="UP001315860"/>
    </source>
</evidence>
<evidence type="ECO:0000313" key="3">
    <source>
        <dbReference type="EMBL" id="UUI68338.1"/>
    </source>
</evidence>
<keyword evidence="2" id="KW-0560">Oxidoreductase</keyword>
<sequence>MGWDTSAIGDLTGRRALITGATSGIGTETARELLRHGAEVVITARDDRKAAATVAQLGDIEVVSLDLADLPGTIAAAQGVVDAGRGFDIVVNNAGVMIPPFTRTMDGFELQMATNHLGHFAWTATLWPLLREGSTRIVTVSSLAHSMTKELDLRSLEPNGDPRRYKKWRSYAESKLANLLFMKELDRRVKAAGLDVVSVAAHPGLSSTNLTKPSGIAIHSLATAFLQPARAGAWPSLRAATDPSLTGGEYLGPDGFRQTRGRPRLVGMTPAARDPELAAEVWSASETATGVVFKVA</sequence>
<dbReference type="RefSeq" id="WP_232419552.1">
    <property type="nucleotide sequence ID" value="NZ_CP101990.1"/>
</dbReference>
<accession>A0ABY5KE78</accession>